<dbReference type="GO" id="GO:0006629">
    <property type="term" value="P:lipid metabolic process"/>
    <property type="evidence" value="ECO:0007669"/>
    <property type="project" value="TreeGrafter"/>
</dbReference>
<proteinExistence type="predicted"/>
<keyword evidence="3" id="KW-1185">Reference proteome</keyword>
<accession>A0AAD9ZAL0</accession>
<evidence type="ECO:0000313" key="3">
    <source>
        <dbReference type="Proteomes" id="UP001276659"/>
    </source>
</evidence>
<feature type="domain" description="SGNH hydrolase-type esterase" evidence="1">
    <location>
        <begin position="31"/>
        <end position="124"/>
    </location>
</feature>
<dbReference type="PANTHER" id="PTHR37981:SF1">
    <property type="entry name" value="SGNH HYDROLASE-TYPE ESTERASE DOMAIN-CONTAINING PROTEIN"/>
    <property type="match status" value="1"/>
</dbReference>
<dbReference type="Proteomes" id="UP001276659">
    <property type="component" value="Unassembled WGS sequence"/>
</dbReference>
<name>A0AAD9ZAL0_9LECA</name>
<reference evidence="2" key="1">
    <citation type="submission" date="2022-11" db="EMBL/GenBank/DDBJ databases">
        <title>Chromosomal genome sequence assembly and mating type (MAT) locus characterization of the leprose asexual lichenized fungus Lepraria neglecta (Nyl.) Erichsen.</title>
        <authorList>
            <person name="Allen J.L."/>
            <person name="Pfeffer B."/>
        </authorList>
    </citation>
    <scope>NUCLEOTIDE SEQUENCE</scope>
    <source>
        <strain evidence="2">Allen 5258</strain>
    </source>
</reference>
<dbReference type="Pfam" id="PF13472">
    <property type="entry name" value="Lipase_GDSL_2"/>
    <property type="match status" value="1"/>
</dbReference>
<comment type="caution">
    <text evidence="2">The sequence shown here is derived from an EMBL/GenBank/DDBJ whole genome shotgun (WGS) entry which is preliminary data.</text>
</comment>
<dbReference type="InterPro" id="IPR013830">
    <property type="entry name" value="SGNH_hydro"/>
</dbReference>
<dbReference type="AlphaFoldDB" id="A0AAD9ZAL0"/>
<dbReference type="EMBL" id="JASNWA010000006">
    <property type="protein sequence ID" value="KAK3174696.1"/>
    <property type="molecule type" value="Genomic_DNA"/>
</dbReference>
<dbReference type="InterPro" id="IPR036514">
    <property type="entry name" value="SGNH_hydro_sf"/>
</dbReference>
<sequence>MIRHMPLPRNLVAQSIKDEYTPHDPPFNWYAMGDSYTAGPGAGDLHESNKGDCVRSVGSYGPQLQDDWLYDSDNVMTFLACTGDITDQMIKNKLPEVSSDPAPDLAIFTIGGNDIGFAEIAKSCLVGQLGKPKCDDLIQACVPTDSPEPFVLCAKHEITGQGIRLAVTISRISSRRSMTGSSDE</sequence>
<organism evidence="2 3">
    <name type="scientific">Lepraria neglecta</name>
    <dbReference type="NCBI Taxonomy" id="209136"/>
    <lineage>
        <taxon>Eukaryota</taxon>
        <taxon>Fungi</taxon>
        <taxon>Dikarya</taxon>
        <taxon>Ascomycota</taxon>
        <taxon>Pezizomycotina</taxon>
        <taxon>Lecanoromycetes</taxon>
        <taxon>OSLEUM clade</taxon>
        <taxon>Lecanoromycetidae</taxon>
        <taxon>Lecanorales</taxon>
        <taxon>Lecanorineae</taxon>
        <taxon>Stereocaulaceae</taxon>
        <taxon>Lepraria</taxon>
    </lineage>
</organism>
<dbReference type="SUPFAM" id="SSF52266">
    <property type="entry name" value="SGNH hydrolase"/>
    <property type="match status" value="1"/>
</dbReference>
<gene>
    <name evidence="2" type="ORF">OEA41_001942</name>
</gene>
<dbReference type="GO" id="GO:0016788">
    <property type="term" value="F:hydrolase activity, acting on ester bonds"/>
    <property type="evidence" value="ECO:0007669"/>
    <property type="project" value="InterPro"/>
</dbReference>
<evidence type="ECO:0000313" key="2">
    <source>
        <dbReference type="EMBL" id="KAK3174696.1"/>
    </source>
</evidence>
<evidence type="ECO:0000259" key="1">
    <source>
        <dbReference type="Pfam" id="PF13472"/>
    </source>
</evidence>
<dbReference type="Gene3D" id="3.40.50.1110">
    <property type="entry name" value="SGNH hydrolase"/>
    <property type="match status" value="1"/>
</dbReference>
<dbReference type="PANTHER" id="PTHR37981">
    <property type="entry name" value="LIPASE 2"/>
    <property type="match status" value="1"/>
</dbReference>
<protein>
    <recommendedName>
        <fullName evidence="1">SGNH hydrolase-type esterase domain-containing protein</fullName>
    </recommendedName>
</protein>
<dbReference type="InterPro" id="IPR037460">
    <property type="entry name" value="SEST-like"/>
</dbReference>